<dbReference type="RefSeq" id="WP_345059797.1">
    <property type="nucleotide sequence ID" value="NZ_BAABDK010000035.1"/>
</dbReference>
<comment type="caution">
    <text evidence="4">The sequence shown here is derived from an EMBL/GenBank/DDBJ whole genome shotgun (WGS) entry which is preliminary data.</text>
</comment>
<dbReference type="Pfam" id="PF12680">
    <property type="entry name" value="SnoaL_2"/>
    <property type="match status" value="1"/>
</dbReference>
<name>A0ABP7UYA3_9BACT</name>
<evidence type="ECO:0000313" key="5">
    <source>
        <dbReference type="Proteomes" id="UP001501469"/>
    </source>
</evidence>
<dbReference type="Gene3D" id="3.40.630.30">
    <property type="match status" value="1"/>
</dbReference>
<proteinExistence type="predicted"/>
<dbReference type="Proteomes" id="UP001501469">
    <property type="component" value="Unassembled WGS sequence"/>
</dbReference>
<dbReference type="InterPro" id="IPR050832">
    <property type="entry name" value="Bact_Acetyltransf"/>
</dbReference>
<evidence type="ECO:0000256" key="1">
    <source>
        <dbReference type="ARBA" id="ARBA00022679"/>
    </source>
</evidence>
<evidence type="ECO:0000259" key="3">
    <source>
        <dbReference type="PROSITE" id="PS51186"/>
    </source>
</evidence>
<evidence type="ECO:0000313" key="4">
    <source>
        <dbReference type="EMBL" id="GAA4055551.1"/>
    </source>
</evidence>
<protein>
    <recommendedName>
        <fullName evidence="3">N-acetyltransferase domain-containing protein</fullName>
    </recommendedName>
</protein>
<dbReference type="PANTHER" id="PTHR43877">
    <property type="entry name" value="AMINOALKYLPHOSPHONATE N-ACETYLTRANSFERASE-RELATED-RELATED"/>
    <property type="match status" value="1"/>
</dbReference>
<dbReference type="InterPro" id="IPR016181">
    <property type="entry name" value="Acyl_CoA_acyltransferase"/>
</dbReference>
<reference evidence="5" key="1">
    <citation type="journal article" date="2019" name="Int. J. Syst. Evol. Microbiol.">
        <title>The Global Catalogue of Microorganisms (GCM) 10K type strain sequencing project: providing services to taxonomists for standard genome sequencing and annotation.</title>
        <authorList>
            <consortium name="The Broad Institute Genomics Platform"/>
            <consortium name="The Broad Institute Genome Sequencing Center for Infectious Disease"/>
            <person name="Wu L."/>
            <person name="Ma J."/>
        </authorList>
    </citation>
    <scope>NUCLEOTIDE SEQUENCE [LARGE SCALE GENOMIC DNA]</scope>
    <source>
        <strain evidence="5">JCM 17225</strain>
    </source>
</reference>
<dbReference type="InterPro" id="IPR032710">
    <property type="entry name" value="NTF2-like_dom_sf"/>
</dbReference>
<keyword evidence="5" id="KW-1185">Reference proteome</keyword>
<dbReference type="PANTHER" id="PTHR43877:SF2">
    <property type="entry name" value="AMINOALKYLPHOSPHONATE N-ACETYLTRANSFERASE-RELATED"/>
    <property type="match status" value="1"/>
</dbReference>
<accession>A0ABP7UYA3</accession>
<keyword evidence="1" id="KW-0808">Transferase</keyword>
<dbReference type="PROSITE" id="PS51186">
    <property type="entry name" value="GNAT"/>
    <property type="match status" value="1"/>
</dbReference>
<evidence type="ECO:0000256" key="2">
    <source>
        <dbReference type="ARBA" id="ARBA00023315"/>
    </source>
</evidence>
<dbReference type="Gene3D" id="3.10.450.50">
    <property type="match status" value="1"/>
</dbReference>
<dbReference type="Pfam" id="PF00583">
    <property type="entry name" value="Acetyltransf_1"/>
    <property type="match status" value="1"/>
</dbReference>
<dbReference type="InterPro" id="IPR000182">
    <property type="entry name" value="GNAT_dom"/>
</dbReference>
<sequence>MKTETALFIQPSAPDAPEVGPLLDALSADLGARFGSDGRASFTEWQPADARYIFLVARTGSKAVGCGAVRPLAAGVGEVKRIFAKYPRQGIGAAVLRALEAAAQAAGYYELLLETRVANAEACQFYAKNGYRRRANYGQYIGRDDSACFSKTLPSSAVANSQQLIQEYIEAYNRFDVAGMLAPLHENVVFRNVSNGEVNLTTTGKDNFRRQAEQATQYFSEREQRVTNWQVNDQRVEVAIDYTAVAAIEFPNGLKPGNALQMQGKSVFEIENGQIISIEDII</sequence>
<organism evidence="4 5">
    <name type="scientific">Hymenobacter glaciei</name>
    <dbReference type="NCBI Taxonomy" id="877209"/>
    <lineage>
        <taxon>Bacteria</taxon>
        <taxon>Pseudomonadati</taxon>
        <taxon>Bacteroidota</taxon>
        <taxon>Cytophagia</taxon>
        <taxon>Cytophagales</taxon>
        <taxon>Hymenobacteraceae</taxon>
        <taxon>Hymenobacter</taxon>
    </lineage>
</organism>
<feature type="domain" description="N-acetyltransferase" evidence="3">
    <location>
        <begin position="7"/>
        <end position="154"/>
    </location>
</feature>
<dbReference type="InterPro" id="IPR037401">
    <property type="entry name" value="SnoaL-like"/>
</dbReference>
<dbReference type="SUPFAM" id="SSF55729">
    <property type="entry name" value="Acyl-CoA N-acyltransferases (Nat)"/>
    <property type="match status" value="1"/>
</dbReference>
<dbReference type="SUPFAM" id="SSF54427">
    <property type="entry name" value="NTF2-like"/>
    <property type="match status" value="1"/>
</dbReference>
<keyword evidence="2" id="KW-0012">Acyltransferase</keyword>
<gene>
    <name evidence="4" type="ORF">GCM10022409_48490</name>
</gene>
<dbReference type="EMBL" id="BAABDK010000035">
    <property type="protein sequence ID" value="GAA4055551.1"/>
    <property type="molecule type" value="Genomic_DNA"/>
</dbReference>